<organism evidence="1 2">
    <name type="scientific">Stylosanthes scabra</name>
    <dbReference type="NCBI Taxonomy" id="79078"/>
    <lineage>
        <taxon>Eukaryota</taxon>
        <taxon>Viridiplantae</taxon>
        <taxon>Streptophyta</taxon>
        <taxon>Embryophyta</taxon>
        <taxon>Tracheophyta</taxon>
        <taxon>Spermatophyta</taxon>
        <taxon>Magnoliopsida</taxon>
        <taxon>eudicotyledons</taxon>
        <taxon>Gunneridae</taxon>
        <taxon>Pentapetalae</taxon>
        <taxon>rosids</taxon>
        <taxon>fabids</taxon>
        <taxon>Fabales</taxon>
        <taxon>Fabaceae</taxon>
        <taxon>Papilionoideae</taxon>
        <taxon>50 kb inversion clade</taxon>
        <taxon>dalbergioids sensu lato</taxon>
        <taxon>Dalbergieae</taxon>
        <taxon>Pterocarpus clade</taxon>
        <taxon>Stylosanthes</taxon>
    </lineage>
</organism>
<gene>
    <name evidence="1" type="ORF">PIB30_110084</name>
</gene>
<evidence type="ECO:0000313" key="2">
    <source>
        <dbReference type="Proteomes" id="UP001341840"/>
    </source>
</evidence>
<dbReference type="EMBL" id="JASCZI010006018">
    <property type="protein sequence ID" value="MED6117450.1"/>
    <property type="molecule type" value="Genomic_DNA"/>
</dbReference>
<protein>
    <submittedName>
        <fullName evidence="1">Uncharacterized protein</fullName>
    </submittedName>
</protein>
<accession>A0ABU6R1J4</accession>
<dbReference type="Proteomes" id="UP001341840">
    <property type="component" value="Unassembled WGS sequence"/>
</dbReference>
<sequence length="73" mass="7983">FYSRFHMCLSLCFSFPDRRSSISSIAPYCCVASPPCVAATISTSLSSLSALLSLSIFLSISCCHRRCSRRHGS</sequence>
<evidence type="ECO:0000313" key="1">
    <source>
        <dbReference type="EMBL" id="MED6117450.1"/>
    </source>
</evidence>
<reference evidence="1 2" key="1">
    <citation type="journal article" date="2023" name="Plants (Basel)">
        <title>Bridging the Gap: Combining Genomics and Transcriptomics Approaches to Understand Stylosanthes scabra, an Orphan Legume from the Brazilian Caatinga.</title>
        <authorList>
            <person name="Ferreira-Neto J.R.C."/>
            <person name="da Silva M.D."/>
            <person name="Binneck E."/>
            <person name="de Melo N.F."/>
            <person name="da Silva R.H."/>
            <person name="de Melo A.L.T.M."/>
            <person name="Pandolfi V."/>
            <person name="Bustamante F.O."/>
            <person name="Brasileiro-Vidal A.C."/>
            <person name="Benko-Iseppon A.M."/>
        </authorList>
    </citation>
    <scope>NUCLEOTIDE SEQUENCE [LARGE SCALE GENOMIC DNA]</scope>
    <source>
        <tissue evidence="1">Leaves</tissue>
    </source>
</reference>
<feature type="non-terminal residue" evidence="1">
    <location>
        <position position="1"/>
    </location>
</feature>
<feature type="non-terminal residue" evidence="1">
    <location>
        <position position="73"/>
    </location>
</feature>
<name>A0ABU6R1J4_9FABA</name>
<keyword evidence="2" id="KW-1185">Reference proteome</keyword>
<comment type="caution">
    <text evidence="1">The sequence shown here is derived from an EMBL/GenBank/DDBJ whole genome shotgun (WGS) entry which is preliminary data.</text>
</comment>
<proteinExistence type="predicted"/>